<keyword evidence="4" id="KW-1185">Reference proteome</keyword>
<feature type="region of interest" description="Disordered" evidence="1">
    <location>
        <begin position="465"/>
        <end position="496"/>
    </location>
</feature>
<name>A0A9P6FE56_9FUNG</name>
<sequence length="496" mass="55967">MLRYINRLRQKTPVSTTNNTRTTLSPLNLPEILELIFSYLDDYTTRRWAALVCRQWYLLNQGRLAREVTWNQDWRSSRKERALLKLPGAGRFYICHLSNGSDLMQDAIFALHRLESKYLKQLGQGASTSAVSDNSDNSNKRISTSTAALTLYNFMPLRELILYTAFGHPFIESFPIPSSLTRLAIKVGYSHYVEWDFGMILSKCPLLEYFCADTFNTSDIHLRLSPFDPTTTPRLPLRSLVLHNVALPQPELEILLQLTPDLKELKLMAMLWHEGNQYNWTLLFTYLMDNNITLDRAHFSTLDRKMSAKETEQLLADIYPHLSSERSLWALDVTPQLLQTITSQSNTLTTLEVIWKAPERFAPKSCCLTSLAQAPGLIHQYLCESPYLAHLTTLKMITEETTPSYQTTPRHLSAILGSGGVAVSAPSTSKSTPLARFDFSTQSTVASSLVTSLVSAHFSRTSRSVSQGTVSRKLSETDTAHTHVYSSREGSASLLD</sequence>
<evidence type="ECO:0000313" key="3">
    <source>
        <dbReference type="EMBL" id="KAF9548657.1"/>
    </source>
</evidence>
<evidence type="ECO:0000259" key="2">
    <source>
        <dbReference type="Pfam" id="PF12937"/>
    </source>
</evidence>
<organism evidence="3 4">
    <name type="scientific">Mortierella hygrophila</name>
    <dbReference type="NCBI Taxonomy" id="979708"/>
    <lineage>
        <taxon>Eukaryota</taxon>
        <taxon>Fungi</taxon>
        <taxon>Fungi incertae sedis</taxon>
        <taxon>Mucoromycota</taxon>
        <taxon>Mortierellomycotina</taxon>
        <taxon>Mortierellomycetes</taxon>
        <taxon>Mortierellales</taxon>
        <taxon>Mortierellaceae</taxon>
        <taxon>Mortierella</taxon>
    </lineage>
</organism>
<dbReference type="InterPro" id="IPR001810">
    <property type="entry name" value="F-box_dom"/>
</dbReference>
<dbReference type="EMBL" id="JAAAXW010000027">
    <property type="protein sequence ID" value="KAF9548657.1"/>
    <property type="molecule type" value="Genomic_DNA"/>
</dbReference>
<evidence type="ECO:0000313" key="4">
    <source>
        <dbReference type="Proteomes" id="UP000723463"/>
    </source>
</evidence>
<dbReference type="Proteomes" id="UP000723463">
    <property type="component" value="Unassembled WGS sequence"/>
</dbReference>
<gene>
    <name evidence="3" type="ORF">EC957_005896</name>
</gene>
<dbReference type="SUPFAM" id="SSF81383">
    <property type="entry name" value="F-box domain"/>
    <property type="match status" value="1"/>
</dbReference>
<comment type="caution">
    <text evidence="3">The sequence shown here is derived from an EMBL/GenBank/DDBJ whole genome shotgun (WGS) entry which is preliminary data.</text>
</comment>
<dbReference type="Pfam" id="PF12937">
    <property type="entry name" value="F-box-like"/>
    <property type="match status" value="1"/>
</dbReference>
<proteinExistence type="predicted"/>
<accession>A0A9P6FE56</accession>
<dbReference type="InterPro" id="IPR036047">
    <property type="entry name" value="F-box-like_dom_sf"/>
</dbReference>
<dbReference type="AlphaFoldDB" id="A0A9P6FE56"/>
<evidence type="ECO:0000256" key="1">
    <source>
        <dbReference type="SAM" id="MobiDB-lite"/>
    </source>
</evidence>
<protein>
    <recommendedName>
        <fullName evidence="2">F-box domain-containing protein</fullName>
    </recommendedName>
</protein>
<feature type="domain" description="F-box" evidence="2">
    <location>
        <begin position="30"/>
        <end position="59"/>
    </location>
</feature>
<reference evidence="3" key="1">
    <citation type="journal article" date="2020" name="Fungal Divers.">
        <title>Resolving the Mortierellaceae phylogeny through synthesis of multi-gene phylogenetics and phylogenomics.</title>
        <authorList>
            <person name="Vandepol N."/>
            <person name="Liber J."/>
            <person name="Desiro A."/>
            <person name="Na H."/>
            <person name="Kennedy M."/>
            <person name="Barry K."/>
            <person name="Grigoriev I.V."/>
            <person name="Miller A.N."/>
            <person name="O'Donnell K."/>
            <person name="Stajich J.E."/>
            <person name="Bonito G."/>
        </authorList>
    </citation>
    <scope>NUCLEOTIDE SEQUENCE</scope>
    <source>
        <strain evidence="3">NRRL 2591</strain>
    </source>
</reference>
<dbReference type="Gene3D" id="1.20.1280.50">
    <property type="match status" value="1"/>
</dbReference>